<comment type="subcellular location">
    <subcellularLocation>
        <location evidence="1">Nucleus</location>
    </subcellularLocation>
</comment>
<keyword evidence="4" id="KW-1185">Reference proteome</keyword>
<dbReference type="OrthoDB" id="77564at2759"/>
<dbReference type="SUPFAM" id="SSF48452">
    <property type="entry name" value="TPR-like"/>
    <property type="match status" value="1"/>
</dbReference>
<feature type="compositionally biased region" description="Low complexity" evidence="3">
    <location>
        <begin position="1273"/>
        <end position="1289"/>
    </location>
</feature>
<dbReference type="PANTHER" id="PTHR15502:SF7">
    <property type="entry name" value="CALCINEURIN-BINDING PROTEIN CABIN-1"/>
    <property type="match status" value="1"/>
</dbReference>
<dbReference type="GO" id="GO:0031491">
    <property type="term" value="F:nucleosome binding"/>
    <property type="evidence" value="ECO:0007669"/>
    <property type="project" value="TreeGrafter"/>
</dbReference>
<feature type="region of interest" description="Disordered" evidence="3">
    <location>
        <begin position="1271"/>
        <end position="1296"/>
    </location>
</feature>
<dbReference type="Proteomes" id="UP000504634">
    <property type="component" value="Unplaced"/>
</dbReference>
<protein>
    <submittedName>
        <fullName evidence="5">Calcineurin-binding protein cabin-1-like isoform X1</fullName>
    </submittedName>
</protein>
<dbReference type="InterPro" id="IPR011990">
    <property type="entry name" value="TPR-like_helical_dom_sf"/>
</dbReference>
<dbReference type="InterPro" id="IPR033053">
    <property type="entry name" value="Hir3/CABIN1"/>
</dbReference>
<evidence type="ECO:0000313" key="4">
    <source>
        <dbReference type="Proteomes" id="UP000504634"/>
    </source>
</evidence>
<organism evidence="4 5">
    <name type="scientific">Drosophila lebanonensis</name>
    <name type="common">Fruit fly</name>
    <name type="synonym">Scaptodrosophila lebanonensis</name>
    <dbReference type="NCBI Taxonomy" id="7225"/>
    <lineage>
        <taxon>Eukaryota</taxon>
        <taxon>Metazoa</taxon>
        <taxon>Ecdysozoa</taxon>
        <taxon>Arthropoda</taxon>
        <taxon>Hexapoda</taxon>
        <taxon>Insecta</taxon>
        <taxon>Pterygota</taxon>
        <taxon>Neoptera</taxon>
        <taxon>Endopterygota</taxon>
        <taxon>Diptera</taxon>
        <taxon>Brachycera</taxon>
        <taxon>Muscomorpha</taxon>
        <taxon>Ephydroidea</taxon>
        <taxon>Drosophilidae</taxon>
        <taxon>Scaptodrosophila</taxon>
    </lineage>
</organism>
<dbReference type="GO" id="GO:0005634">
    <property type="term" value="C:nucleus"/>
    <property type="evidence" value="ECO:0007669"/>
    <property type="project" value="UniProtKB-SubCell"/>
</dbReference>
<accession>A0A6J2U5U0</accession>
<keyword evidence="2" id="KW-0539">Nucleus</keyword>
<dbReference type="RefSeq" id="XP_030383315.1">
    <property type="nucleotide sequence ID" value="XM_030527455.1"/>
</dbReference>
<dbReference type="Gene3D" id="1.25.40.10">
    <property type="entry name" value="Tetratricopeptide repeat domain"/>
    <property type="match status" value="1"/>
</dbReference>
<dbReference type="PANTHER" id="PTHR15502">
    <property type="entry name" value="CALCINEURIN-BINDING PROTEIN CABIN 1-RELATED"/>
    <property type="match status" value="1"/>
</dbReference>
<evidence type="ECO:0000313" key="5">
    <source>
        <dbReference type="RefSeq" id="XP_030383315.1"/>
    </source>
</evidence>
<evidence type="ECO:0000256" key="2">
    <source>
        <dbReference type="ARBA" id="ARBA00023242"/>
    </source>
</evidence>
<gene>
    <name evidence="5" type="primary">LOC115630798</name>
</gene>
<dbReference type="GO" id="GO:0006325">
    <property type="term" value="P:chromatin organization"/>
    <property type="evidence" value="ECO:0007669"/>
    <property type="project" value="InterPro"/>
</dbReference>
<dbReference type="GeneID" id="115630798"/>
<sequence>MFRIVALNDIGNDKWKNDTNLNESQIANDVQESIAESEYLRGISMLSNGNKDLAYKLFVELLDTQVLNGITRKDAKMWTIRYNCYKYLALINEESKILNSALLNYVSAINMDNTDINTLFRMGQLSYKLSRYELAEYAFVSCLQQNTKHFAAAHGLLILYLNQNNLIAAYGIASKLFKNNQCSKLLDGTVYDIFHRFSSFIPYCDKLFGRIPNEAIESLDRPIFNTLHEAEPTIKPLEYETTVTNEQPEFLNLYSIGEFILLKLNYLKENHLDLPLAFSLKPVNIVEKKNSVQQISEVEDTQRYVYTEISDPSFDNVGTDIFEADMEGNDLRSDEDIEKPKPRRRCSDLRLLEQWGWHKNRKSSSRRKTQSERTEIDISLAGFLRKTFTPFLSVSPDETTIGSRIRNDQCKLCTESSTLETFLKQRSNDFQTFLKFSKEKEMDLLNLNFLWLKTISEMWSSPMPSEIKLLFMDLFLVHIDFFGLPVWDFADTPDFRDFFGIQLLFMELLYDKSTKAHSILPNIWTELLNNLKFFFGCATQKNVVGLEILTYRVLNIEFLNYTANFDNKKSLELINFVVELLGTKDSNFCIHLPNLSSCCITMDRWIFRRLEIERKTKLSQIPVLFENGKWIDLCENLKEQLGIKMNIGSEPGGLLDYKNLNELLLHCLWQRAQYEDCLIYAESFLHYLTQNYLNEWNISWIDSINFAMSYIENILANEGFEMAAALLHKCSRLVQNLISILSYQFDEDVGKKLYFNDERKMRRSWMILHRVLLREETLNRNLFITGSEEDCLPLSFVLLFRAHEYIGKKQTCTSDGGEFLHFIIQAILPNLCAPIYNSCRNHTLEHIEQVTYCMYGFPPKRARSRHLEEHNSKQIALTWENALDIFFIYAPDILPEFNSYKVESITSDMEQFLQNVIKLLPGNVDMDFGTRNIKEFISGSSIKLSSKCVHLPFKIKNIFYLVADYYFKSHDFIKAITYYMDDLAVNTSRFDSWAGISLSKASIIDTKINGFQKTDPFQIILECEEVIRCFEKCIGLMQTHILIWIEYGSFAYSISSYCSRNLKKATSENAASMRYFREKQEKMMSIAYNCFSVASTLQCSESLATDTNDEKWLCHYMLGKISEKQAKHPADYLNYYLTASNYLYECSATYPIKINHNNPTTLSVEALEIFYRINAAIIKFLEKNSFITRSIGDIFKGVLKQLSKSPFAFNKAKIDGNCLYAIKRKSTDLTDINATKKLCFEITSKNVTEEEKEASHINPATEVLRRFSEESRGTGTITTSTNSSSSISIDDSESENSCNQTEFSNYNASELEHIYKKAIRNLEECVIRFPEHYKSIYRLVSFYMNGPKKMRNFQVAEDLLLHHYQTSVGNMVDGLFFYRKRNNIFNGIWRIPSSEIDRPGSFSTHLVKCINILLQLLKIQCNYKILIDIILQFQRPPETERCYIQDYDRIKLYNTAINYCQETMRNILYKHETEKNEKELLNMLLDMYKIQKKYYKYAIQKDIWFSTIFVEVYLSYIKIINALPYGDNYFDLAVKLCHQEITHKKNMEKQSSLLTNINQVSNILITEQLPCNPSNVLIENESVIFTPPAVQSGTEHMESENMHPLFQEDASIF</sequence>
<evidence type="ECO:0000256" key="1">
    <source>
        <dbReference type="ARBA" id="ARBA00004123"/>
    </source>
</evidence>
<proteinExistence type="predicted"/>
<name>A0A6J2U5U0_DROLE</name>
<reference evidence="5" key="1">
    <citation type="submission" date="2025-08" db="UniProtKB">
        <authorList>
            <consortium name="RefSeq"/>
        </authorList>
    </citation>
    <scope>IDENTIFICATION</scope>
    <source>
        <strain evidence="5">11010-0011.00</strain>
        <tissue evidence="5">Whole body</tissue>
    </source>
</reference>
<evidence type="ECO:0000256" key="3">
    <source>
        <dbReference type="SAM" id="MobiDB-lite"/>
    </source>
</evidence>